<dbReference type="GO" id="GO:0016301">
    <property type="term" value="F:kinase activity"/>
    <property type="evidence" value="ECO:0007669"/>
    <property type="project" value="InterPro"/>
</dbReference>
<gene>
    <name evidence="2" type="ORF">BECKFM1743A_GA0114220_101884</name>
    <name evidence="4" type="ORF">BECKFM1743B_GA0114221_102095</name>
    <name evidence="3" type="ORF">BECKFM1743C_GA0114222_102145</name>
</gene>
<accession>A0A450W490</accession>
<proteinExistence type="predicted"/>
<name>A0A450W490_9GAMM</name>
<dbReference type="PANTHER" id="PTHR39426">
    <property type="entry name" value="HOMOLOGY TO DEATH-ON-CURING PROTEIN OF PHAGE P1"/>
    <property type="match status" value="1"/>
</dbReference>
<dbReference type="PROSITE" id="PS51459">
    <property type="entry name" value="FIDO"/>
    <property type="match status" value="1"/>
</dbReference>
<dbReference type="PIRSF" id="PIRSF018297">
    <property type="entry name" value="Doc"/>
    <property type="match status" value="1"/>
</dbReference>
<feature type="domain" description="Fido" evidence="1">
    <location>
        <begin position="4"/>
        <end position="122"/>
    </location>
</feature>
<dbReference type="Gene3D" id="1.20.120.1870">
    <property type="entry name" value="Fic/DOC protein, Fido domain"/>
    <property type="match status" value="1"/>
</dbReference>
<organism evidence="4">
    <name type="scientific">Candidatus Kentrum sp. FM</name>
    <dbReference type="NCBI Taxonomy" id="2126340"/>
    <lineage>
        <taxon>Bacteria</taxon>
        <taxon>Pseudomonadati</taxon>
        <taxon>Pseudomonadota</taxon>
        <taxon>Gammaproteobacteria</taxon>
        <taxon>Candidatus Kentrum</taxon>
    </lineage>
</organism>
<protein>
    <submittedName>
        <fullName evidence="4">Death on curing protein</fullName>
    </submittedName>
</protein>
<dbReference type="InterPro" id="IPR006440">
    <property type="entry name" value="Doc"/>
</dbReference>
<evidence type="ECO:0000313" key="2">
    <source>
        <dbReference type="EMBL" id="VFJ57338.1"/>
    </source>
</evidence>
<evidence type="ECO:0000259" key="1">
    <source>
        <dbReference type="PROSITE" id="PS51459"/>
    </source>
</evidence>
<dbReference type="PANTHER" id="PTHR39426:SF1">
    <property type="entry name" value="HOMOLOGY TO DEATH-ON-CURING PROTEIN OF PHAGE P1"/>
    <property type="match status" value="1"/>
</dbReference>
<reference evidence="4" key="1">
    <citation type="submission" date="2019-02" db="EMBL/GenBank/DDBJ databases">
        <authorList>
            <person name="Gruber-Vodicka R. H."/>
            <person name="Seah K. B. B."/>
        </authorList>
    </citation>
    <scope>NUCLEOTIDE SEQUENCE</scope>
    <source>
        <strain evidence="2">BECK_BZ163</strain>
        <strain evidence="4">BECK_BZ164</strain>
        <strain evidence="3">BECK_BZ165</strain>
    </source>
</reference>
<sequence length="132" mass="14581">MRLPDLQEIIELHEKIIAQSGGARGIRDRGALESATTQPRMTFGERDLYPDLAEKAAALGHSLIANHPFIDGNKRIGHAAMEITLLLNGYEIGADVDEQERIILAVAAGKLSRAEFTAWLTRRLVLIGVRKR</sequence>
<dbReference type="EMBL" id="CAADFL010000209">
    <property type="protein sequence ID" value="VFK11829.1"/>
    <property type="molecule type" value="Genomic_DNA"/>
</dbReference>
<dbReference type="SUPFAM" id="SSF140931">
    <property type="entry name" value="Fic-like"/>
    <property type="match status" value="1"/>
</dbReference>
<dbReference type="InterPro" id="IPR036597">
    <property type="entry name" value="Fido-like_dom_sf"/>
</dbReference>
<dbReference type="InterPro" id="IPR003812">
    <property type="entry name" value="Fido"/>
</dbReference>
<dbReference type="EMBL" id="CAADEZ010000188">
    <property type="protein sequence ID" value="VFJ57338.1"/>
    <property type="molecule type" value="Genomic_DNA"/>
</dbReference>
<dbReference type="Pfam" id="PF02661">
    <property type="entry name" value="Fic"/>
    <property type="match status" value="1"/>
</dbReference>
<dbReference type="AlphaFoldDB" id="A0A450W490"/>
<evidence type="ECO:0000313" key="4">
    <source>
        <dbReference type="EMBL" id="VFK11829.1"/>
    </source>
</evidence>
<dbReference type="InterPro" id="IPR053737">
    <property type="entry name" value="Type_II_TA_Toxin"/>
</dbReference>
<evidence type="ECO:0000313" key="3">
    <source>
        <dbReference type="EMBL" id="VFJ58025.1"/>
    </source>
</evidence>
<dbReference type="EMBL" id="CAADFA010000214">
    <property type="protein sequence ID" value="VFJ58025.1"/>
    <property type="molecule type" value="Genomic_DNA"/>
</dbReference>
<dbReference type="NCBIfam" id="TIGR01550">
    <property type="entry name" value="DOC_P1"/>
    <property type="match status" value="1"/>
</dbReference>